<name>A0ABW2GNS4_9ACTN</name>
<evidence type="ECO:0008006" key="3">
    <source>
        <dbReference type="Google" id="ProtNLM"/>
    </source>
</evidence>
<sequence length="111" mass="10849">PAVPALVSAPVRIADAGAAALLRPGDRVDVLAAARGRPDAEPRLLARAARVSRVPPPDSARSGGSAVSGGFDASDVAGDAEGALVVLSVPRHTAVALAGAGVSERLAVVVC</sequence>
<evidence type="ECO:0000313" key="1">
    <source>
        <dbReference type="EMBL" id="MFC7221341.1"/>
    </source>
</evidence>
<comment type="caution">
    <text evidence="1">The sequence shown here is derived from an EMBL/GenBank/DDBJ whole genome shotgun (WGS) entry which is preliminary data.</text>
</comment>
<gene>
    <name evidence="1" type="ORF">ACFQLX_24720</name>
</gene>
<dbReference type="EMBL" id="JBHSZO010000060">
    <property type="protein sequence ID" value="MFC7221341.1"/>
    <property type="molecule type" value="Genomic_DNA"/>
</dbReference>
<proteinExistence type="predicted"/>
<protein>
    <recommendedName>
        <fullName evidence="3">Flp pilus assembly protein RcpC/CpaB domain-containing protein</fullName>
    </recommendedName>
</protein>
<feature type="non-terminal residue" evidence="1">
    <location>
        <position position="1"/>
    </location>
</feature>
<evidence type="ECO:0000313" key="2">
    <source>
        <dbReference type="Proteomes" id="UP001596413"/>
    </source>
</evidence>
<keyword evidence="2" id="KW-1185">Reference proteome</keyword>
<accession>A0ABW2GNS4</accession>
<dbReference type="Proteomes" id="UP001596413">
    <property type="component" value="Unassembled WGS sequence"/>
</dbReference>
<organism evidence="1 2">
    <name type="scientific">Streptomyces polyrhachis</name>
    <dbReference type="NCBI Taxonomy" id="1282885"/>
    <lineage>
        <taxon>Bacteria</taxon>
        <taxon>Bacillati</taxon>
        <taxon>Actinomycetota</taxon>
        <taxon>Actinomycetes</taxon>
        <taxon>Kitasatosporales</taxon>
        <taxon>Streptomycetaceae</taxon>
        <taxon>Streptomyces</taxon>
    </lineage>
</organism>
<dbReference type="RefSeq" id="WP_386418628.1">
    <property type="nucleotide sequence ID" value="NZ_JBHSZO010000060.1"/>
</dbReference>
<reference evidence="2" key="1">
    <citation type="journal article" date="2019" name="Int. J. Syst. Evol. Microbiol.">
        <title>The Global Catalogue of Microorganisms (GCM) 10K type strain sequencing project: providing services to taxonomists for standard genome sequencing and annotation.</title>
        <authorList>
            <consortium name="The Broad Institute Genomics Platform"/>
            <consortium name="The Broad Institute Genome Sequencing Center for Infectious Disease"/>
            <person name="Wu L."/>
            <person name="Ma J."/>
        </authorList>
    </citation>
    <scope>NUCLEOTIDE SEQUENCE [LARGE SCALE GENOMIC DNA]</scope>
    <source>
        <strain evidence="2">CGMCC 1.13681</strain>
    </source>
</reference>